<evidence type="ECO:0000313" key="3">
    <source>
        <dbReference type="Proteomes" id="UP000228809"/>
    </source>
</evidence>
<evidence type="ECO:0000256" key="1">
    <source>
        <dbReference type="SAM" id="MobiDB-lite"/>
    </source>
</evidence>
<gene>
    <name evidence="2" type="ORF">COU17_01935</name>
</gene>
<organism evidence="2 3">
    <name type="scientific">Candidatus Kaiserbacteria bacterium CG10_big_fil_rev_8_21_14_0_10_49_17</name>
    <dbReference type="NCBI Taxonomy" id="1974609"/>
    <lineage>
        <taxon>Bacteria</taxon>
        <taxon>Candidatus Kaiseribacteriota</taxon>
    </lineage>
</organism>
<name>A0A2M6WEB1_9BACT</name>
<feature type="region of interest" description="Disordered" evidence="1">
    <location>
        <begin position="1"/>
        <end position="25"/>
    </location>
</feature>
<reference evidence="3" key="1">
    <citation type="submission" date="2017-09" db="EMBL/GenBank/DDBJ databases">
        <title>Depth-based differentiation of microbial function through sediment-hosted aquifers and enrichment of novel symbionts in the deep terrestrial subsurface.</title>
        <authorList>
            <person name="Probst A.J."/>
            <person name="Ladd B."/>
            <person name="Jarett J.K."/>
            <person name="Geller-Mcgrath D.E."/>
            <person name="Sieber C.M.K."/>
            <person name="Emerson J.B."/>
            <person name="Anantharaman K."/>
            <person name="Thomas B.C."/>
            <person name="Malmstrom R."/>
            <person name="Stieglmeier M."/>
            <person name="Klingl A."/>
            <person name="Woyke T."/>
            <person name="Ryan C.M."/>
            <person name="Banfield J.F."/>
        </authorList>
    </citation>
    <scope>NUCLEOTIDE SEQUENCE [LARGE SCALE GENOMIC DNA]</scope>
</reference>
<dbReference type="AlphaFoldDB" id="A0A2M6WEB1"/>
<feature type="compositionally biased region" description="Basic and acidic residues" evidence="1">
    <location>
        <begin position="11"/>
        <end position="25"/>
    </location>
</feature>
<protein>
    <submittedName>
        <fullName evidence="2">Uncharacterized protein</fullName>
    </submittedName>
</protein>
<comment type="caution">
    <text evidence="2">The sequence shown here is derived from an EMBL/GenBank/DDBJ whole genome shotgun (WGS) entry which is preliminary data.</text>
</comment>
<proteinExistence type="predicted"/>
<dbReference type="Proteomes" id="UP000228809">
    <property type="component" value="Unassembled WGS sequence"/>
</dbReference>
<sequence>MVEKFPNSKTPEQKKNPEIRGEDRLTPILPIPARPKGLTARQLLQSLGLASALTLVPAEDVSAQERQLSPEQRVIVESIFGADVVAQWEAAGFTFTMPVAADEHGSYIIHIGQTHTSPLGVADRVRTNNMVADFQSKLYDLLLTVIDKGSGVVFGETFGRYMSNDRELVWALRVQLESWQARDIATLADAQDLTELLKMYFQNRGHPFVVAHIPGELVQPLVAAVSSFAHSYVPATTAEGYYLDGLRAGIGLFELGETANRAEGNPDNANAVTMLYLAGAIDLAPAESVEANQRAAEATKAEQEAMSAFDIVTIEHAKQDSQLNAWTDERDTLLEKERVGTLSSDEEVQLNELRVRISDRFSMIREQYLHESPEGQAYQAAQAEAERVRGPERENVVFGRIAEYELQHGNVIKYPIVVYGADHDFAPELIAYNQTIDPEAWKRRLIKIEWAEGQSNQ</sequence>
<evidence type="ECO:0000313" key="2">
    <source>
        <dbReference type="EMBL" id="PIT91141.1"/>
    </source>
</evidence>
<dbReference type="EMBL" id="PFBJ01000009">
    <property type="protein sequence ID" value="PIT91141.1"/>
    <property type="molecule type" value="Genomic_DNA"/>
</dbReference>
<accession>A0A2M6WEB1</accession>